<name>A0A6N6MM73_9HYPH</name>
<dbReference type="AlphaFoldDB" id="A0A6N6MM73"/>
<protein>
    <submittedName>
        <fullName evidence="2">Uncharacterized protein</fullName>
    </submittedName>
</protein>
<evidence type="ECO:0000313" key="2">
    <source>
        <dbReference type="EMBL" id="KAB1071206.1"/>
    </source>
</evidence>
<gene>
    <name evidence="2" type="ORF">F6X51_20145</name>
</gene>
<dbReference type="EMBL" id="VZZJ01000020">
    <property type="protein sequence ID" value="KAB1071206.1"/>
    <property type="molecule type" value="Genomic_DNA"/>
</dbReference>
<reference evidence="2 3" key="1">
    <citation type="submission" date="2019-09" db="EMBL/GenBank/DDBJ databases">
        <title>YIM 132548 draft genome.</title>
        <authorList>
            <person name="Jiang L."/>
        </authorList>
    </citation>
    <scope>NUCLEOTIDE SEQUENCE [LARGE SCALE GENOMIC DNA]</scope>
    <source>
        <strain evidence="2 3">YIM 132548</strain>
    </source>
</reference>
<dbReference type="RefSeq" id="WP_150965463.1">
    <property type="nucleotide sequence ID" value="NZ_VZZJ01000020.1"/>
</dbReference>
<comment type="caution">
    <text evidence="2">The sequence shown here is derived from an EMBL/GenBank/DDBJ whole genome shotgun (WGS) entry which is preliminary data.</text>
</comment>
<evidence type="ECO:0000313" key="3">
    <source>
        <dbReference type="Proteomes" id="UP000441523"/>
    </source>
</evidence>
<evidence type="ECO:0000256" key="1">
    <source>
        <dbReference type="SAM" id="MobiDB-lite"/>
    </source>
</evidence>
<sequence length="96" mass="10408">MSDDTQAISDLRALRSAFVAKRRQIAQLAISEAGSSGASSPDVTSGYLYGADLEGIQKQIEAVDRAIADERVIERERQKDTAPGFGFRHKPQTDVA</sequence>
<proteinExistence type="predicted"/>
<dbReference type="Proteomes" id="UP000441523">
    <property type="component" value="Unassembled WGS sequence"/>
</dbReference>
<accession>A0A6N6MM73</accession>
<keyword evidence="3" id="KW-1185">Reference proteome</keyword>
<feature type="region of interest" description="Disordered" evidence="1">
    <location>
        <begin position="74"/>
        <end position="96"/>
    </location>
</feature>
<organism evidence="2 3">
    <name type="scientific">Methylobacterium planeticum</name>
    <dbReference type="NCBI Taxonomy" id="2615211"/>
    <lineage>
        <taxon>Bacteria</taxon>
        <taxon>Pseudomonadati</taxon>
        <taxon>Pseudomonadota</taxon>
        <taxon>Alphaproteobacteria</taxon>
        <taxon>Hyphomicrobiales</taxon>
        <taxon>Methylobacteriaceae</taxon>
        <taxon>Methylobacterium</taxon>
    </lineage>
</organism>